<evidence type="ECO:0000259" key="4">
    <source>
        <dbReference type="PROSITE" id="PS50198"/>
    </source>
</evidence>
<dbReference type="InterPro" id="IPR050280">
    <property type="entry name" value="OMP_Chaperone_SurA"/>
</dbReference>
<dbReference type="Gene3D" id="1.10.4030.10">
    <property type="entry name" value="Porin chaperone SurA, peptide-binding domain"/>
    <property type="match status" value="1"/>
</dbReference>
<dbReference type="Pfam" id="PF13624">
    <property type="entry name" value="SurA_N_3"/>
    <property type="match status" value="1"/>
</dbReference>
<keyword evidence="2 5" id="KW-0413">Isomerase</keyword>
<dbReference type="InterPro" id="IPR000297">
    <property type="entry name" value="PPIase_PpiC"/>
</dbReference>
<feature type="signal peptide" evidence="3">
    <location>
        <begin position="1"/>
        <end position="23"/>
    </location>
</feature>
<dbReference type="InterPro" id="IPR027304">
    <property type="entry name" value="Trigger_fact/SurA_dom_sf"/>
</dbReference>
<keyword evidence="6" id="KW-1185">Reference proteome</keyword>
<evidence type="ECO:0000313" key="5">
    <source>
        <dbReference type="EMBL" id="OBW98756.1"/>
    </source>
</evidence>
<protein>
    <submittedName>
        <fullName evidence="5">Peptidylprolyl isomerase</fullName>
    </submittedName>
</protein>
<evidence type="ECO:0000313" key="6">
    <source>
        <dbReference type="Proteomes" id="UP000092594"/>
    </source>
</evidence>
<evidence type="ECO:0000256" key="2">
    <source>
        <dbReference type="PROSITE-ProRule" id="PRU00278"/>
    </source>
</evidence>
<evidence type="ECO:0000256" key="1">
    <source>
        <dbReference type="ARBA" id="ARBA00022729"/>
    </source>
</evidence>
<dbReference type="PANTHER" id="PTHR47637">
    <property type="entry name" value="CHAPERONE SURA"/>
    <property type="match status" value="1"/>
</dbReference>
<dbReference type="AlphaFoldDB" id="A0AB36DU34"/>
<dbReference type="Gene3D" id="3.10.50.40">
    <property type="match status" value="1"/>
</dbReference>
<dbReference type="SUPFAM" id="SSF109998">
    <property type="entry name" value="Triger factor/SurA peptide-binding domain-like"/>
    <property type="match status" value="1"/>
</dbReference>
<dbReference type="PANTHER" id="PTHR47637:SF1">
    <property type="entry name" value="CHAPERONE SURA"/>
    <property type="match status" value="1"/>
</dbReference>
<accession>A0AB36DU34</accession>
<dbReference type="EMBL" id="JTJQ01000039">
    <property type="protein sequence ID" value="OBW98756.1"/>
    <property type="molecule type" value="Genomic_DNA"/>
</dbReference>
<gene>
    <name evidence="5" type="ORF">QV05_10335</name>
</gene>
<dbReference type="RefSeq" id="WP_065231631.1">
    <property type="nucleotide sequence ID" value="NZ_JTJP01000044.1"/>
</dbReference>
<dbReference type="InterPro" id="IPR023058">
    <property type="entry name" value="PPIase_PpiC_CS"/>
</dbReference>
<dbReference type="InterPro" id="IPR046357">
    <property type="entry name" value="PPIase_dom_sf"/>
</dbReference>
<proteinExistence type="predicted"/>
<keyword evidence="1 3" id="KW-0732">Signal</keyword>
<name>A0AB36DU34_9PAST</name>
<dbReference type="PROSITE" id="PS01096">
    <property type="entry name" value="PPIC_PPIASE_1"/>
    <property type="match status" value="1"/>
</dbReference>
<dbReference type="SUPFAM" id="SSF54534">
    <property type="entry name" value="FKBP-like"/>
    <property type="match status" value="1"/>
</dbReference>
<keyword evidence="2" id="KW-0697">Rotamase</keyword>
<sequence>MKTKWIKFLLLTGCLSLASTSYAVEKVVATVDGTPILSSQVKQALGKRTNTEANRAAALNDIIDDMLVQKAIKGANINVSQQQIQQIMHQIANENGLTYGQFLDVLDYQGIGEAKFRQQIAHQIIMGEVRNKAINESISVSREQIEKLGMQMYNEAKQKGTLQTVKSPQYLVSHILIKTNPLLNDAQAKKQLSDLRSDIIAGKTTFAAAAKSYSKDYLSGANGGSLGWNFPEVYDPEFQAMIKNSKKGVISQPFKTQYGWHILEVVDKREGDKTKEAYMQKAYQQVVNQQAMEASKDWVKTLRKSADIKILQK</sequence>
<dbReference type="PROSITE" id="PS50198">
    <property type="entry name" value="PPIC_PPIASE_2"/>
    <property type="match status" value="1"/>
</dbReference>
<feature type="chain" id="PRO_5044240979" evidence="3">
    <location>
        <begin position="24"/>
        <end position="313"/>
    </location>
</feature>
<evidence type="ECO:0000256" key="3">
    <source>
        <dbReference type="SAM" id="SignalP"/>
    </source>
</evidence>
<dbReference type="Proteomes" id="UP000092594">
    <property type="component" value="Unassembled WGS sequence"/>
</dbReference>
<organism evidence="5 6">
    <name type="scientific">Gallibacterium genomosp. 1</name>
    <dbReference type="NCBI Taxonomy" id="155515"/>
    <lineage>
        <taxon>Bacteria</taxon>
        <taxon>Pseudomonadati</taxon>
        <taxon>Pseudomonadota</taxon>
        <taxon>Gammaproteobacteria</taxon>
        <taxon>Pasteurellales</taxon>
        <taxon>Pasteurellaceae</taxon>
        <taxon>Gallibacterium</taxon>
    </lineage>
</organism>
<comment type="caution">
    <text evidence="5">The sequence shown here is derived from an EMBL/GenBank/DDBJ whole genome shotgun (WGS) entry which is preliminary data.</text>
</comment>
<feature type="domain" description="PpiC" evidence="4">
    <location>
        <begin position="167"/>
        <end position="267"/>
    </location>
</feature>
<dbReference type="GO" id="GO:0003755">
    <property type="term" value="F:peptidyl-prolyl cis-trans isomerase activity"/>
    <property type="evidence" value="ECO:0007669"/>
    <property type="project" value="UniProtKB-KW"/>
</dbReference>
<dbReference type="Pfam" id="PF00639">
    <property type="entry name" value="Rotamase"/>
    <property type="match status" value="1"/>
</dbReference>
<reference evidence="5 6" key="1">
    <citation type="submission" date="2014-11" db="EMBL/GenBank/DDBJ databases">
        <title>Pan-genome of Gallibacterium spp.</title>
        <authorList>
            <person name="Kudirkiene E."/>
            <person name="Bojesen A.M."/>
        </authorList>
    </citation>
    <scope>NUCLEOTIDE SEQUENCE [LARGE SCALE GENOMIC DNA]</scope>
    <source>
        <strain evidence="5 6">Gerl. 2740/89</strain>
    </source>
</reference>